<protein>
    <submittedName>
        <fullName evidence="7">Methyl-accepting chemotaxis protein McpB</fullName>
    </submittedName>
</protein>
<dbReference type="RefSeq" id="WP_054874941.1">
    <property type="nucleotide sequence ID" value="NZ_LKET01000029.1"/>
</dbReference>
<keyword evidence="4" id="KW-1133">Transmembrane helix</keyword>
<keyword evidence="4" id="KW-0812">Transmembrane</keyword>
<dbReference type="PROSITE" id="PS50111">
    <property type="entry name" value="CHEMOTAXIS_TRANSDUC_2"/>
    <property type="match status" value="1"/>
</dbReference>
<name>A0A0P8WA28_9CLOT</name>
<dbReference type="GO" id="GO:0006935">
    <property type="term" value="P:chemotaxis"/>
    <property type="evidence" value="ECO:0007669"/>
    <property type="project" value="InterPro"/>
</dbReference>
<sequence length="573" mass="62796">MSILSNLKIRTKLTILTIFMAIGITAVGAVGYYYTNMDRQNTAEIYNEYLLPIQFINEISKQSSAMEADLIELIMNDSLSEQNAITNDIENRKNLINESLAAYERSTIDENEAANLELLKNSLNAWVNVIDRCITLIKGGNIDEAYSLFKSTGKGALDEFNDAILELSNYNSGIFMSKYKNTDEDSKVGMLILIIIASVVLLALVFGYFIAQSITKPIHGINTIIKRLSDFNLTYDPSSKIIMNSKDETGAMSQNMYEMGKSLRKMAKRLITVSGNLTDRSKELAVAADENTKSIGQVVVTINEIAEGNSKQAEMVNKTSDTILQVVKTIDEVNSATAENTQSADKSLEIIQLGQKAVAHTIEKSNENQAISKEVGTSVGELGEMISKVVSIVDVITSIAEQTNLLALNAAIEAARAGEAGRGFAVVSDEIRKLAESSSDAAKEIIEIINATTNKSKYTVDKMAQVRTIVDAQTKAIYETKDAFEKIRMAVEDIVKRTRESAYMLENVNKVSNEIAVQTQDMAAVSQQSAASAQEISASSEQQLASIEMISQFAEDLKTMAQELSVETSKFQL</sequence>
<dbReference type="PRINTS" id="PR00260">
    <property type="entry name" value="CHEMTRNSDUCR"/>
</dbReference>
<proteinExistence type="inferred from homology"/>
<dbReference type="AlphaFoldDB" id="A0A0P8WA28"/>
<gene>
    <name evidence="7" type="primary">mcpB_2</name>
    <name evidence="7" type="ORF">OXPF_19070</name>
</gene>
<feature type="transmembrane region" description="Helical" evidence="4">
    <location>
        <begin position="188"/>
        <end position="211"/>
    </location>
</feature>
<dbReference type="Proteomes" id="UP000050326">
    <property type="component" value="Unassembled WGS sequence"/>
</dbReference>
<dbReference type="SMART" id="SM00283">
    <property type="entry name" value="MA"/>
    <property type="match status" value="1"/>
</dbReference>
<evidence type="ECO:0000256" key="3">
    <source>
        <dbReference type="PROSITE-ProRule" id="PRU00284"/>
    </source>
</evidence>
<dbReference type="InterPro" id="IPR003660">
    <property type="entry name" value="HAMP_dom"/>
</dbReference>
<evidence type="ECO:0000259" key="5">
    <source>
        <dbReference type="PROSITE" id="PS50111"/>
    </source>
</evidence>
<dbReference type="PANTHER" id="PTHR32089:SF112">
    <property type="entry name" value="LYSOZYME-LIKE PROTEIN-RELATED"/>
    <property type="match status" value="1"/>
</dbReference>
<dbReference type="GO" id="GO:0004888">
    <property type="term" value="F:transmembrane signaling receptor activity"/>
    <property type="evidence" value="ECO:0007669"/>
    <property type="project" value="InterPro"/>
</dbReference>
<dbReference type="Pfam" id="PF12729">
    <property type="entry name" value="4HB_MCP_1"/>
    <property type="match status" value="1"/>
</dbReference>
<keyword evidence="8" id="KW-1185">Reference proteome</keyword>
<dbReference type="EMBL" id="LKET01000029">
    <property type="protein sequence ID" value="KPU44821.1"/>
    <property type="molecule type" value="Genomic_DNA"/>
</dbReference>
<evidence type="ECO:0000259" key="6">
    <source>
        <dbReference type="PROSITE" id="PS50885"/>
    </source>
</evidence>
<keyword evidence="4" id="KW-0472">Membrane</keyword>
<dbReference type="InterPro" id="IPR004090">
    <property type="entry name" value="Chemotax_Me-accpt_rcpt"/>
</dbReference>
<dbReference type="STRING" id="36849.OXPF_19070"/>
<evidence type="ECO:0000313" key="8">
    <source>
        <dbReference type="Proteomes" id="UP000050326"/>
    </source>
</evidence>
<reference evidence="7 8" key="1">
    <citation type="submission" date="2015-09" db="EMBL/GenBank/DDBJ databases">
        <title>Genome sequence of Oxobacter pfennigii DSM 3222.</title>
        <authorList>
            <person name="Poehlein A."/>
            <person name="Bengelsdorf F.R."/>
            <person name="Schiel-Bengelsdorf B."/>
            <person name="Duerre P."/>
            <person name="Daniel R."/>
        </authorList>
    </citation>
    <scope>NUCLEOTIDE SEQUENCE [LARGE SCALE GENOMIC DNA]</scope>
    <source>
        <strain evidence="7 8">DSM 3222</strain>
    </source>
</reference>
<dbReference type="PROSITE" id="PS50885">
    <property type="entry name" value="HAMP"/>
    <property type="match status" value="1"/>
</dbReference>
<dbReference type="InterPro" id="IPR004089">
    <property type="entry name" value="MCPsignal_dom"/>
</dbReference>
<evidence type="ECO:0000256" key="4">
    <source>
        <dbReference type="SAM" id="Phobius"/>
    </source>
</evidence>
<dbReference type="OrthoDB" id="1706317at2"/>
<comment type="caution">
    <text evidence="7">The sequence shown here is derived from an EMBL/GenBank/DDBJ whole genome shotgun (WGS) entry which is preliminary data.</text>
</comment>
<feature type="transmembrane region" description="Helical" evidence="4">
    <location>
        <begin position="13"/>
        <end position="34"/>
    </location>
</feature>
<dbReference type="GO" id="GO:0007165">
    <property type="term" value="P:signal transduction"/>
    <property type="evidence" value="ECO:0007669"/>
    <property type="project" value="UniProtKB-KW"/>
</dbReference>
<organism evidence="7 8">
    <name type="scientific">Oxobacter pfennigii</name>
    <dbReference type="NCBI Taxonomy" id="36849"/>
    <lineage>
        <taxon>Bacteria</taxon>
        <taxon>Bacillati</taxon>
        <taxon>Bacillota</taxon>
        <taxon>Clostridia</taxon>
        <taxon>Eubacteriales</taxon>
        <taxon>Clostridiaceae</taxon>
        <taxon>Oxobacter</taxon>
    </lineage>
</organism>
<dbReference type="SUPFAM" id="SSF58104">
    <property type="entry name" value="Methyl-accepting chemotaxis protein (MCP) signaling domain"/>
    <property type="match status" value="1"/>
</dbReference>
<evidence type="ECO:0000256" key="1">
    <source>
        <dbReference type="ARBA" id="ARBA00023224"/>
    </source>
</evidence>
<evidence type="ECO:0000256" key="2">
    <source>
        <dbReference type="ARBA" id="ARBA00029447"/>
    </source>
</evidence>
<dbReference type="Pfam" id="PF00015">
    <property type="entry name" value="MCPsignal"/>
    <property type="match status" value="1"/>
</dbReference>
<dbReference type="Gene3D" id="1.10.287.950">
    <property type="entry name" value="Methyl-accepting chemotaxis protein"/>
    <property type="match status" value="1"/>
</dbReference>
<dbReference type="PANTHER" id="PTHR32089">
    <property type="entry name" value="METHYL-ACCEPTING CHEMOTAXIS PROTEIN MCPB"/>
    <property type="match status" value="1"/>
</dbReference>
<dbReference type="GO" id="GO:0016020">
    <property type="term" value="C:membrane"/>
    <property type="evidence" value="ECO:0007669"/>
    <property type="project" value="InterPro"/>
</dbReference>
<accession>A0A0P8WA28</accession>
<dbReference type="Gene3D" id="6.10.340.10">
    <property type="match status" value="1"/>
</dbReference>
<evidence type="ECO:0000313" key="7">
    <source>
        <dbReference type="EMBL" id="KPU44821.1"/>
    </source>
</evidence>
<comment type="similarity">
    <text evidence="2">Belongs to the methyl-accepting chemotaxis (MCP) protein family.</text>
</comment>
<feature type="domain" description="Methyl-accepting transducer" evidence="5">
    <location>
        <begin position="287"/>
        <end position="537"/>
    </location>
</feature>
<feature type="domain" description="HAMP" evidence="6">
    <location>
        <begin position="212"/>
        <end position="268"/>
    </location>
</feature>
<keyword evidence="1 3" id="KW-0807">Transducer</keyword>
<dbReference type="CDD" id="cd11386">
    <property type="entry name" value="MCP_signal"/>
    <property type="match status" value="1"/>
</dbReference>
<dbReference type="InterPro" id="IPR024478">
    <property type="entry name" value="HlyB_4HB_MCP"/>
</dbReference>